<evidence type="ECO:0000313" key="3">
    <source>
        <dbReference type="Proteomes" id="UP000007360"/>
    </source>
</evidence>
<dbReference type="EMBL" id="AMPO01000009">
    <property type="protein sequence ID" value="EKF85173.1"/>
    <property type="molecule type" value="Genomic_DNA"/>
</dbReference>
<sequence length="173" mass="19282">MILNEYTSSNILEEFNCPLFVIEHSQAVLSKTIKLVTDFELDVDLDLVKTGAILHDVGRSRTNGIDHAIVGAEILRSRAFPLEVVSIVERHIGAGISKKEALNLGLPPKDYIPITMEEKVVAHADNLIHGTKEVDLDFVIRKWRKNLGENHPSIPKIIKLHSELTGQVPVIKI</sequence>
<name>K2QXY7_METFP</name>
<reference evidence="2 3" key="1">
    <citation type="journal article" date="2012" name="J. Bacteriol.">
        <title>Draft genome sequence of Methanobacterium formicicum DSM 3637, an archaebacterium isolated from the methane producer amoeba Pelomyxa palustris.</title>
        <authorList>
            <person name="Gutierrez G."/>
        </authorList>
    </citation>
    <scope>NUCLEOTIDE SEQUENCE [LARGE SCALE GENOMIC DNA]</scope>
    <source>
        <strain evidence="3">DSM 3637 / PP1</strain>
    </source>
</reference>
<dbReference type="InterPro" id="IPR003607">
    <property type="entry name" value="HD/PDEase_dom"/>
</dbReference>
<dbReference type="AlphaFoldDB" id="K2QXY7"/>
<dbReference type="PANTHER" id="PTHR38659:SF2">
    <property type="entry name" value="HDIG DOMAIN PROTEIN"/>
    <property type="match status" value="1"/>
</dbReference>
<dbReference type="PROSITE" id="PS51831">
    <property type="entry name" value="HD"/>
    <property type="match status" value="1"/>
</dbReference>
<organism evidence="2 3">
    <name type="scientific">Methanobacterium formicicum (strain DSM 3637 / PP1)</name>
    <dbReference type="NCBI Taxonomy" id="1204725"/>
    <lineage>
        <taxon>Archaea</taxon>
        <taxon>Methanobacteriati</taxon>
        <taxon>Methanobacteriota</taxon>
        <taxon>Methanomada group</taxon>
        <taxon>Methanobacteria</taxon>
        <taxon>Methanobacteriales</taxon>
        <taxon>Methanobacteriaceae</taxon>
        <taxon>Methanobacterium</taxon>
    </lineage>
</organism>
<evidence type="ECO:0000313" key="2">
    <source>
        <dbReference type="EMBL" id="EKF85173.1"/>
    </source>
</evidence>
<accession>K2QXY7</accession>
<dbReference type="InterPro" id="IPR006675">
    <property type="entry name" value="HDIG_dom"/>
</dbReference>
<dbReference type="Gene3D" id="1.10.3210.10">
    <property type="entry name" value="Hypothetical protein af1432"/>
    <property type="match status" value="1"/>
</dbReference>
<feature type="domain" description="HD" evidence="1">
    <location>
        <begin position="21"/>
        <end position="130"/>
    </location>
</feature>
<dbReference type="CDD" id="cd00077">
    <property type="entry name" value="HDc"/>
    <property type="match status" value="1"/>
</dbReference>
<dbReference type="PANTHER" id="PTHR38659">
    <property type="entry name" value="METAL-DEPENDENT PHOSPHOHYDROLASE"/>
    <property type="match status" value="1"/>
</dbReference>
<keyword evidence="3" id="KW-1185">Reference proteome</keyword>
<dbReference type="PATRIC" id="fig|1204725.3.peg.1978"/>
<dbReference type="RefSeq" id="WP_004031385.1">
    <property type="nucleotide sequence ID" value="NZ_AMPO01000009.1"/>
</dbReference>
<dbReference type="SUPFAM" id="SSF109604">
    <property type="entry name" value="HD-domain/PDEase-like"/>
    <property type="match status" value="1"/>
</dbReference>
<dbReference type="NCBIfam" id="TIGR00295">
    <property type="entry name" value="TIGR00295 family protein"/>
    <property type="match status" value="1"/>
</dbReference>
<dbReference type="InterPro" id="IPR004454">
    <property type="entry name" value="HD-related"/>
</dbReference>
<gene>
    <name evidence="2" type="ORF">A994_09838</name>
</gene>
<protein>
    <submittedName>
        <fullName evidence="2">Metal dependent phosphohydrolase</fullName>
    </submittedName>
</protein>
<dbReference type="GO" id="GO:0016787">
    <property type="term" value="F:hydrolase activity"/>
    <property type="evidence" value="ECO:0007669"/>
    <property type="project" value="UniProtKB-KW"/>
</dbReference>
<evidence type="ECO:0000259" key="1">
    <source>
        <dbReference type="PROSITE" id="PS51831"/>
    </source>
</evidence>
<comment type="caution">
    <text evidence="2">The sequence shown here is derived from an EMBL/GenBank/DDBJ whole genome shotgun (WGS) entry which is preliminary data.</text>
</comment>
<dbReference type="InterPro" id="IPR006674">
    <property type="entry name" value="HD_domain"/>
</dbReference>
<dbReference type="NCBIfam" id="TIGR00277">
    <property type="entry name" value="HDIG"/>
    <property type="match status" value="1"/>
</dbReference>
<dbReference type="Proteomes" id="UP000007360">
    <property type="component" value="Unassembled WGS sequence"/>
</dbReference>
<proteinExistence type="predicted"/>
<dbReference type="Pfam" id="PF01966">
    <property type="entry name" value="HD"/>
    <property type="match status" value="1"/>
</dbReference>